<comment type="caution">
    <text evidence="8">The sequence shown here is derived from an EMBL/GenBank/DDBJ whole genome shotgun (WGS) entry which is preliminary data.</text>
</comment>
<dbReference type="InterPro" id="IPR011701">
    <property type="entry name" value="MFS"/>
</dbReference>
<feature type="transmembrane region" description="Helical" evidence="6">
    <location>
        <begin position="341"/>
        <end position="363"/>
    </location>
</feature>
<organism evidence="8 9">
    <name type="scientific">Solimonas marina</name>
    <dbReference type="NCBI Taxonomy" id="2714601"/>
    <lineage>
        <taxon>Bacteria</taxon>
        <taxon>Pseudomonadati</taxon>
        <taxon>Pseudomonadota</taxon>
        <taxon>Gammaproteobacteria</taxon>
        <taxon>Nevskiales</taxon>
        <taxon>Nevskiaceae</taxon>
        <taxon>Solimonas</taxon>
    </lineage>
</organism>
<keyword evidence="5 6" id="KW-0472">Membrane</keyword>
<dbReference type="PROSITE" id="PS50850">
    <property type="entry name" value="MFS"/>
    <property type="match status" value="1"/>
</dbReference>
<dbReference type="SUPFAM" id="SSF103473">
    <property type="entry name" value="MFS general substrate transporter"/>
    <property type="match status" value="1"/>
</dbReference>
<dbReference type="GO" id="GO:0016020">
    <property type="term" value="C:membrane"/>
    <property type="evidence" value="ECO:0007669"/>
    <property type="project" value="UniProtKB-SubCell"/>
</dbReference>
<feature type="domain" description="Major facilitator superfamily (MFS) profile" evidence="7">
    <location>
        <begin position="40"/>
        <end position="438"/>
    </location>
</feature>
<feature type="transmembrane region" description="Helical" evidence="6">
    <location>
        <begin position="78"/>
        <end position="99"/>
    </location>
</feature>
<feature type="transmembrane region" description="Helical" evidence="6">
    <location>
        <begin position="193"/>
        <end position="215"/>
    </location>
</feature>
<dbReference type="EMBL" id="JAAVXB010000008">
    <property type="protein sequence ID" value="NKF23564.1"/>
    <property type="molecule type" value="Genomic_DNA"/>
</dbReference>
<dbReference type="InterPro" id="IPR044770">
    <property type="entry name" value="MFS_spinster-like"/>
</dbReference>
<protein>
    <submittedName>
        <fullName evidence="8">MFS transporter</fullName>
    </submittedName>
</protein>
<dbReference type="InterPro" id="IPR020846">
    <property type="entry name" value="MFS_dom"/>
</dbReference>
<accession>A0A969WBM9</accession>
<dbReference type="PANTHER" id="PTHR23505">
    <property type="entry name" value="SPINSTER"/>
    <property type="match status" value="1"/>
</dbReference>
<evidence type="ECO:0000259" key="7">
    <source>
        <dbReference type="PROSITE" id="PS50850"/>
    </source>
</evidence>
<feature type="transmembrane region" description="Helical" evidence="6">
    <location>
        <begin position="375"/>
        <end position="396"/>
    </location>
</feature>
<keyword evidence="4 6" id="KW-1133">Transmembrane helix</keyword>
<dbReference type="Gene3D" id="1.20.1250.20">
    <property type="entry name" value="MFS general substrate transporter like domains"/>
    <property type="match status" value="2"/>
</dbReference>
<dbReference type="Proteomes" id="UP000653472">
    <property type="component" value="Unassembled WGS sequence"/>
</dbReference>
<evidence type="ECO:0000313" key="9">
    <source>
        <dbReference type="Proteomes" id="UP000653472"/>
    </source>
</evidence>
<dbReference type="InterPro" id="IPR036259">
    <property type="entry name" value="MFS_trans_sf"/>
</dbReference>
<evidence type="ECO:0000256" key="1">
    <source>
        <dbReference type="ARBA" id="ARBA00004141"/>
    </source>
</evidence>
<feature type="transmembrane region" description="Helical" evidence="6">
    <location>
        <begin position="36"/>
        <end position="57"/>
    </location>
</feature>
<evidence type="ECO:0000256" key="4">
    <source>
        <dbReference type="ARBA" id="ARBA00022989"/>
    </source>
</evidence>
<feature type="transmembrane region" description="Helical" evidence="6">
    <location>
        <begin position="316"/>
        <end position="335"/>
    </location>
</feature>
<evidence type="ECO:0000256" key="3">
    <source>
        <dbReference type="ARBA" id="ARBA00022692"/>
    </source>
</evidence>
<reference evidence="8" key="1">
    <citation type="submission" date="2020-03" db="EMBL/GenBank/DDBJ databases">
        <title>Solimonas marina sp. nov., isolated from deep seawater of the Pacific Ocean.</title>
        <authorList>
            <person name="Liu X."/>
            <person name="Lai Q."/>
            <person name="Sun F."/>
            <person name="Gai Y."/>
            <person name="Li G."/>
            <person name="Shao Z."/>
        </authorList>
    </citation>
    <scope>NUCLEOTIDE SEQUENCE</scope>
    <source>
        <strain evidence="8">C16B3</strain>
    </source>
</reference>
<dbReference type="AlphaFoldDB" id="A0A969WBM9"/>
<keyword evidence="9" id="KW-1185">Reference proteome</keyword>
<sequence>MSSMNEHHDGAFAPTPQPMDSIASPSASASANIPRYSWWVLAILVGVYSCCWTDRYLMVILIEPIAKDLHLNDAQMGLLTGFAFTLVYSFAGLPFAYWADRKSRKLVLSIAVFGWSIATMLSSLGRNFVTMAMARLGVATFEAGCSPPAYSLISDYFPASHRARAIAIYGLGISFGIWAGLTLGGAVNAHYGWRAAFIVLGLPSLVMATLVLLFVREPRRGQHERTVDRRYSAAQAARLMAVRPSFIGSAFAMALLTITSTSFVTWAPTYLIRARGLDTEQVGFIIGSISGFSGIAGSLAMGWLCDRLAGRDPRWYLWLPLIGFALFLPFERLFFMTTGTWSYVFYFLASMASSTYIAPLFSVGQLVLPARVRALGAAVMLMVLNLLGMGFGSYAVGLLSDHFKPTLGDESLRAAAMWLQISALLGFVCLAVAARSIRRDVEMTERSVSA</sequence>
<dbReference type="CDD" id="cd17328">
    <property type="entry name" value="MFS_spinster_like"/>
    <property type="match status" value="1"/>
</dbReference>
<keyword evidence="3 6" id="KW-0812">Transmembrane</keyword>
<feature type="transmembrane region" description="Helical" evidence="6">
    <location>
        <begin position="416"/>
        <end position="437"/>
    </location>
</feature>
<feature type="transmembrane region" description="Helical" evidence="6">
    <location>
        <begin position="246"/>
        <end position="272"/>
    </location>
</feature>
<gene>
    <name evidence="8" type="ORF">G7Y82_14690</name>
</gene>
<comment type="subcellular location">
    <subcellularLocation>
        <location evidence="1">Membrane</location>
        <topology evidence="1">Multi-pass membrane protein</topology>
    </subcellularLocation>
</comment>
<proteinExistence type="predicted"/>
<evidence type="ECO:0000313" key="8">
    <source>
        <dbReference type="EMBL" id="NKF23564.1"/>
    </source>
</evidence>
<dbReference type="PANTHER" id="PTHR23505:SF79">
    <property type="entry name" value="PROTEIN SPINSTER"/>
    <property type="match status" value="1"/>
</dbReference>
<feature type="transmembrane region" description="Helical" evidence="6">
    <location>
        <begin position="166"/>
        <end position="187"/>
    </location>
</feature>
<evidence type="ECO:0000256" key="5">
    <source>
        <dbReference type="ARBA" id="ARBA00023136"/>
    </source>
</evidence>
<dbReference type="RefSeq" id="WP_168148881.1">
    <property type="nucleotide sequence ID" value="NZ_JAAVXB010000008.1"/>
</dbReference>
<feature type="transmembrane region" description="Helical" evidence="6">
    <location>
        <begin position="284"/>
        <end position="304"/>
    </location>
</feature>
<evidence type="ECO:0000256" key="6">
    <source>
        <dbReference type="SAM" id="Phobius"/>
    </source>
</evidence>
<name>A0A969WBM9_9GAMM</name>
<dbReference type="Pfam" id="PF07690">
    <property type="entry name" value="MFS_1"/>
    <property type="match status" value="1"/>
</dbReference>
<feature type="transmembrane region" description="Helical" evidence="6">
    <location>
        <begin position="105"/>
        <end position="125"/>
    </location>
</feature>
<keyword evidence="2" id="KW-0813">Transport</keyword>
<evidence type="ECO:0000256" key="2">
    <source>
        <dbReference type="ARBA" id="ARBA00022448"/>
    </source>
</evidence>
<dbReference type="GO" id="GO:0022857">
    <property type="term" value="F:transmembrane transporter activity"/>
    <property type="evidence" value="ECO:0007669"/>
    <property type="project" value="InterPro"/>
</dbReference>